<dbReference type="PANTHER" id="PTHR33498">
    <property type="entry name" value="TRANSPOSASE FOR INSERTION SEQUENCE ELEMENT IS1557"/>
    <property type="match status" value="1"/>
</dbReference>
<dbReference type="InterPro" id="IPR002560">
    <property type="entry name" value="Transposase_DDE"/>
</dbReference>
<evidence type="ECO:0000313" key="2">
    <source>
        <dbReference type="EMBL" id="ALL53591.1"/>
    </source>
</evidence>
<dbReference type="Pfam" id="PF01610">
    <property type="entry name" value="DDE_Tnp_ISL3"/>
    <property type="match status" value="1"/>
</dbReference>
<name>A0A141GNG3_9FIRM</name>
<dbReference type="AlphaFoldDB" id="A0A141GNG3"/>
<protein>
    <submittedName>
        <fullName evidence="2">Transposase</fullName>
    </submittedName>
</protein>
<sequence>MNGPLSTTKGCSSELFDTYEVYQTLLYAMKNNDKKQLERTLATWEEEHPQVSNYMKTAIKTMKKYLPYLTNMLESEYTNGVIEGIINKIKLIKRVSYGYRSYLHLKNRIMMLHGKGRIRKLLQLNAEAKNTVYQDDRYKLLPTLFDKEPIKHKS</sequence>
<evidence type="ECO:0000259" key="1">
    <source>
        <dbReference type="Pfam" id="PF01610"/>
    </source>
</evidence>
<reference evidence="2" key="1">
    <citation type="submission" date="2015-02" db="EMBL/GenBank/DDBJ databases">
        <authorList>
            <person name="Chooi Y.-H."/>
        </authorList>
    </citation>
    <scope>NUCLEOTIDE SEQUENCE</scope>
</reference>
<feature type="domain" description="Transposase IS204/IS1001/IS1096/IS1165 DDE" evidence="1">
    <location>
        <begin position="10"/>
        <end position="109"/>
    </location>
</feature>
<dbReference type="PANTHER" id="PTHR33498:SF1">
    <property type="entry name" value="TRANSPOSASE FOR INSERTION SEQUENCE ELEMENT IS1557"/>
    <property type="match status" value="1"/>
</dbReference>
<dbReference type="EMBL" id="KP867045">
    <property type="protein sequence ID" value="ALL53591.1"/>
    <property type="molecule type" value="Genomic_DNA"/>
</dbReference>
<accession>A0A141GNG3</accession>
<dbReference type="InterPro" id="IPR047951">
    <property type="entry name" value="Transpos_ISL3"/>
</dbReference>
<proteinExistence type="predicted"/>
<organism evidence="2">
    <name type="scientific">uncultured firmicutes bacterium contig_61</name>
    <dbReference type="NCBI Taxonomy" id="1643555"/>
    <lineage>
        <taxon>Bacteria</taxon>
        <taxon>Bacillati</taxon>
        <taxon>Bacillota</taxon>
        <taxon>environmental samples</taxon>
    </lineage>
</organism>